<comment type="caution">
    <text evidence="1">The sequence shown here is derived from an EMBL/GenBank/DDBJ whole genome shotgun (WGS) entry which is preliminary data.</text>
</comment>
<dbReference type="RefSeq" id="WP_104598940.1">
    <property type="nucleotide sequence ID" value="NZ_MIGV01000025.1"/>
</dbReference>
<organism evidence="1 2">
    <name type="scientific">Xanthomonas arboricola pv. populi</name>
    <dbReference type="NCBI Taxonomy" id="487823"/>
    <lineage>
        <taxon>Bacteria</taxon>
        <taxon>Pseudomonadati</taxon>
        <taxon>Pseudomonadota</taxon>
        <taxon>Gammaproteobacteria</taxon>
        <taxon>Lysobacterales</taxon>
        <taxon>Lysobacteraceae</taxon>
        <taxon>Xanthomonas</taxon>
    </lineage>
</organism>
<sequence length="225" mass="24507">MKQPTLYLDAMQWQATDAQGHWLAGRRGESVEFPLDQPSVWLETLGPRRRSISVVLSAACVPGLSLPWSASVPLAGDVRRCVHEAWLVRGVTASSHDIRIHWPDYGMPLVSLAYPSALLRGLAVQLAPHRLGSVECGVFAAAGRYLTGSRAARELLLVAERDGYSALHIEAGQLINAERLPPDGLGLDALPVWLKRKAMEYPGSGEMRWLAGDTPDAPSMREVLA</sequence>
<proteinExistence type="predicted"/>
<protein>
    <submittedName>
        <fullName evidence="1">Uncharacterized protein</fullName>
    </submittedName>
</protein>
<dbReference type="AlphaFoldDB" id="A0A2S6Z163"/>
<gene>
    <name evidence="1" type="ORF">XaplCFBP3122_16685</name>
</gene>
<dbReference type="Proteomes" id="UP000238270">
    <property type="component" value="Unassembled WGS sequence"/>
</dbReference>
<accession>A0A2S6Z163</accession>
<name>A0A2S6Z163_9XANT</name>
<evidence type="ECO:0000313" key="1">
    <source>
        <dbReference type="EMBL" id="PPT74429.1"/>
    </source>
</evidence>
<reference evidence="1 2" key="1">
    <citation type="submission" date="2016-08" db="EMBL/GenBank/DDBJ databases">
        <title>Evolution of the type three secretion system and type three effector repertoires in Xanthomonas.</title>
        <authorList>
            <person name="Merda D."/>
            <person name="Briand M."/>
            <person name="Bosis E."/>
            <person name="Rousseau C."/>
            <person name="Portier P."/>
            <person name="Jacques M.-A."/>
            <person name="Fischer-Le Saux M."/>
        </authorList>
    </citation>
    <scope>NUCLEOTIDE SEQUENCE [LARGE SCALE GENOMIC DNA]</scope>
    <source>
        <strain evidence="1 2">CFBP 3122</strain>
    </source>
</reference>
<evidence type="ECO:0000313" key="2">
    <source>
        <dbReference type="Proteomes" id="UP000238270"/>
    </source>
</evidence>
<dbReference type="EMBL" id="MIGV01000025">
    <property type="protein sequence ID" value="PPT74429.1"/>
    <property type="molecule type" value="Genomic_DNA"/>
</dbReference>